<dbReference type="AlphaFoldDB" id="A0A1I3WWP2"/>
<keyword evidence="1" id="KW-0812">Transmembrane</keyword>
<keyword evidence="1" id="KW-1133">Transmembrane helix</keyword>
<dbReference type="RefSeq" id="WP_091896504.1">
    <property type="nucleotide sequence ID" value="NZ_FOSJ01000010.1"/>
</dbReference>
<organism evidence="2 3">
    <name type="scientific">Marinilactibacillus piezotolerans</name>
    <dbReference type="NCBI Taxonomy" id="258723"/>
    <lineage>
        <taxon>Bacteria</taxon>
        <taxon>Bacillati</taxon>
        <taxon>Bacillota</taxon>
        <taxon>Bacilli</taxon>
        <taxon>Lactobacillales</taxon>
        <taxon>Carnobacteriaceae</taxon>
        <taxon>Marinilactibacillus</taxon>
    </lineage>
</organism>
<feature type="transmembrane region" description="Helical" evidence="1">
    <location>
        <begin position="37"/>
        <end position="57"/>
    </location>
</feature>
<keyword evidence="1" id="KW-0472">Membrane</keyword>
<proteinExistence type="predicted"/>
<evidence type="ECO:0000256" key="1">
    <source>
        <dbReference type="SAM" id="Phobius"/>
    </source>
</evidence>
<dbReference type="OrthoDB" id="2168041at2"/>
<keyword evidence="3" id="KW-1185">Reference proteome</keyword>
<gene>
    <name evidence="2" type="ORF">SAMN04488569_101043</name>
</gene>
<dbReference type="InterPro" id="IPR035167">
    <property type="entry name" value="DUF5316"/>
</dbReference>
<dbReference type="EMBL" id="FOSJ01000010">
    <property type="protein sequence ID" value="SFK11357.1"/>
    <property type="molecule type" value="Genomic_DNA"/>
</dbReference>
<accession>A0A1I3WWP2</accession>
<name>A0A1I3WWP2_9LACT</name>
<evidence type="ECO:0000313" key="3">
    <source>
        <dbReference type="Proteomes" id="UP000199589"/>
    </source>
</evidence>
<sequence>MKKIKVPKSQLLIVSIVIIMLFYLISLVANYDFNTIIWYSSIILTVLAIILSGALVSGDRQRGNYHSSPENTNQALNYSQIILIIAIPFYLVLLLQYLIY</sequence>
<reference evidence="3" key="1">
    <citation type="submission" date="2016-10" db="EMBL/GenBank/DDBJ databases">
        <authorList>
            <person name="Varghese N."/>
            <person name="Submissions S."/>
        </authorList>
    </citation>
    <scope>NUCLEOTIDE SEQUENCE [LARGE SCALE GENOMIC DNA]</scope>
    <source>
        <strain evidence="3">DSM 16108</strain>
    </source>
</reference>
<protein>
    <submittedName>
        <fullName evidence="2">Uncharacterized protein</fullName>
    </submittedName>
</protein>
<dbReference type="Proteomes" id="UP000199589">
    <property type="component" value="Unassembled WGS sequence"/>
</dbReference>
<feature type="transmembrane region" description="Helical" evidence="1">
    <location>
        <begin position="78"/>
        <end position="99"/>
    </location>
</feature>
<feature type="transmembrane region" description="Helical" evidence="1">
    <location>
        <begin position="12"/>
        <end position="31"/>
    </location>
</feature>
<evidence type="ECO:0000313" key="2">
    <source>
        <dbReference type="EMBL" id="SFK11357.1"/>
    </source>
</evidence>
<dbReference type="Pfam" id="PF17247">
    <property type="entry name" value="DUF5316"/>
    <property type="match status" value="1"/>
</dbReference>